<dbReference type="RefSeq" id="WP_217172060.1">
    <property type="nucleotide sequence ID" value="NZ_JAFMOW010000051.1"/>
</dbReference>
<comment type="caution">
    <text evidence="2">The sequence shown here is derived from an EMBL/GenBank/DDBJ whole genome shotgun (WGS) entry which is preliminary data.</text>
</comment>
<evidence type="ECO:0000313" key="3">
    <source>
        <dbReference type="Proteomes" id="UP000734343"/>
    </source>
</evidence>
<organism evidence="2 3">
    <name type="scientific">Rahnella bonaserana</name>
    <dbReference type="NCBI Taxonomy" id="2816248"/>
    <lineage>
        <taxon>Bacteria</taxon>
        <taxon>Pseudomonadati</taxon>
        <taxon>Pseudomonadota</taxon>
        <taxon>Gammaproteobacteria</taxon>
        <taxon>Enterobacterales</taxon>
        <taxon>Yersiniaceae</taxon>
        <taxon>Rahnella</taxon>
    </lineage>
</organism>
<reference evidence="2 3" key="1">
    <citation type="submission" date="2021-03" db="EMBL/GenBank/DDBJ databases">
        <title>Five novel Rahnella species.</title>
        <authorList>
            <person name="Brady C."/>
            <person name="Asselin J."/>
            <person name="Beer S."/>
            <person name="Bruberg M.B."/>
            <person name="Crampton B."/>
            <person name="Venter S."/>
            <person name="Arnold D."/>
            <person name="Denman S."/>
        </authorList>
    </citation>
    <scope>NUCLEOTIDE SEQUENCE [LARGE SCALE GENOMIC DNA]</scope>
    <source>
        <strain evidence="2 3">H11b</strain>
    </source>
</reference>
<evidence type="ECO:0000313" key="2">
    <source>
        <dbReference type="EMBL" id="MBU9854410.1"/>
    </source>
</evidence>
<accession>A0ABS6LRS2</accession>
<keyword evidence="1" id="KW-0472">Membrane</keyword>
<proteinExistence type="predicted"/>
<dbReference type="InterPro" id="IPR010699">
    <property type="entry name" value="DUF1275"/>
</dbReference>
<dbReference type="Proteomes" id="UP000734343">
    <property type="component" value="Unassembled WGS sequence"/>
</dbReference>
<dbReference type="Pfam" id="PF06912">
    <property type="entry name" value="DUF1275"/>
    <property type="match status" value="1"/>
</dbReference>
<evidence type="ECO:0000256" key="1">
    <source>
        <dbReference type="SAM" id="Phobius"/>
    </source>
</evidence>
<feature type="transmembrane region" description="Helical" evidence="1">
    <location>
        <begin position="99"/>
        <end position="121"/>
    </location>
</feature>
<name>A0ABS6LRS2_9GAMM</name>
<feature type="transmembrane region" description="Helical" evidence="1">
    <location>
        <begin position="21"/>
        <end position="44"/>
    </location>
</feature>
<feature type="transmembrane region" description="Helical" evidence="1">
    <location>
        <begin position="64"/>
        <end position="87"/>
    </location>
</feature>
<keyword evidence="1" id="KW-1133">Transmembrane helix</keyword>
<protein>
    <submittedName>
        <fullName evidence="2">DUF1275 domain-containing protein</fullName>
    </submittedName>
</protein>
<gene>
    <name evidence="2" type="ORF">J1778_03805</name>
</gene>
<feature type="transmembrane region" description="Helical" evidence="1">
    <location>
        <begin position="133"/>
        <end position="152"/>
    </location>
</feature>
<sequence length="262" mass="29464">MKKSASCIFTSINHQIHYAMSFIGGGVEVISFIFLFKALIGFMTSNLIFGINTFANGKFDYISLYHIGIVVTWMLIAAIHQLCMIKFTKFRKRTPWHGYAISLTINCFLLTSFIFVGQYMLTSGVLGSLPTPAITPLIIIGLMFMYIQNYLIKSGGTNYPTTTSVVTTVYVLMTTSLVNYLNHNISKSKRQASLREGLHYLLVLIHFSAGAYITAKLSSHFGFYSLFLMLFILIAVTMNTWFAHSRFICSGSDENLNDKPLK</sequence>
<feature type="transmembrane region" description="Helical" evidence="1">
    <location>
        <begin position="197"/>
        <end position="215"/>
    </location>
</feature>
<feature type="transmembrane region" description="Helical" evidence="1">
    <location>
        <begin position="221"/>
        <end position="242"/>
    </location>
</feature>
<keyword evidence="1" id="KW-0812">Transmembrane</keyword>
<dbReference type="EMBL" id="JAFMOW010000051">
    <property type="protein sequence ID" value="MBU9854410.1"/>
    <property type="molecule type" value="Genomic_DNA"/>
</dbReference>
<keyword evidence="3" id="KW-1185">Reference proteome</keyword>